<feature type="coiled-coil region" evidence="10">
    <location>
        <begin position="129"/>
        <end position="156"/>
    </location>
</feature>
<evidence type="ECO:0000256" key="3">
    <source>
        <dbReference type="ARBA" id="ARBA00022454"/>
    </source>
</evidence>
<feature type="compositionally biased region" description="Acidic residues" evidence="11">
    <location>
        <begin position="26"/>
        <end position="36"/>
    </location>
</feature>
<dbReference type="PANTHER" id="PTHR15459:SF3">
    <property type="entry name" value="POLYAMINE-MODULATED FACTOR 1"/>
    <property type="match status" value="1"/>
</dbReference>
<dbReference type="InterPro" id="IPR007128">
    <property type="entry name" value="PMF1/Nnf1"/>
</dbReference>
<keyword evidence="4" id="KW-0132">Cell division</keyword>
<dbReference type="PANTHER" id="PTHR15459">
    <property type="entry name" value="POLYAMINE-MODULATED FACTOR 1"/>
    <property type="match status" value="1"/>
</dbReference>
<evidence type="ECO:0000256" key="5">
    <source>
        <dbReference type="ARBA" id="ARBA00022776"/>
    </source>
</evidence>
<evidence type="ECO:0000256" key="10">
    <source>
        <dbReference type="SAM" id="Coils"/>
    </source>
</evidence>
<organism evidence="12 13">
    <name type="scientific">Canariomyces notabilis</name>
    <dbReference type="NCBI Taxonomy" id="2074819"/>
    <lineage>
        <taxon>Eukaryota</taxon>
        <taxon>Fungi</taxon>
        <taxon>Dikarya</taxon>
        <taxon>Ascomycota</taxon>
        <taxon>Pezizomycotina</taxon>
        <taxon>Sordariomycetes</taxon>
        <taxon>Sordariomycetidae</taxon>
        <taxon>Sordariales</taxon>
        <taxon>Chaetomiaceae</taxon>
        <taxon>Canariomyces</taxon>
    </lineage>
</organism>
<comment type="caution">
    <text evidence="12">The sequence shown here is derived from an EMBL/GenBank/DDBJ whole genome shotgun (WGS) entry which is preliminary data.</text>
</comment>
<evidence type="ECO:0000256" key="4">
    <source>
        <dbReference type="ARBA" id="ARBA00022618"/>
    </source>
</evidence>
<dbReference type="Pfam" id="PF03980">
    <property type="entry name" value="Nnf1"/>
    <property type="match status" value="1"/>
</dbReference>
<keyword evidence="13" id="KW-1185">Reference proteome</keyword>
<sequence>MPPAEPTIQSQPQLPPPAAADQTETGNEEEEADPGPDPEPGPTTEQEKQTPAAAAAATPVVPGPRATRLQQLFASVAKRTLDKIDADNFGACFPTIRDKAPRTLEAVQRQMVERLGSLWNKEFDAILANRQVVARLNELEDLVADAARRRREAGGESGEPPVAPHTLPADTILDAHLQPHLASHRSQLNAKLQNMQAANAKLYEEIQAQRAEIETLLKGVEKMLADVDGANGLLGEVVEELAVETRAADSELESARSAMAGR</sequence>
<keyword evidence="9" id="KW-0137">Centromere</keyword>
<evidence type="ECO:0000256" key="7">
    <source>
        <dbReference type="ARBA" id="ARBA00023242"/>
    </source>
</evidence>
<reference evidence="12" key="2">
    <citation type="submission" date="2023-05" db="EMBL/GenBank/DDBJ databases">
        <authorList>
            <consortium name="Lawrence Berkeley National Laboratory"/>
            <person name="Steindorff A."/>
            <person name="Hensen N."/>
            <person name="Bonometti L."/>
            <person name="Westerberg I."/>
            <person name="Brannstrom I.O."/>
            <person name="Guillou S."/>
            <person name="Cros-Aarteil S."/>
            <person name="Calhoun S."/>
            <person name="Haridas S."/>
            <person name="Kuo A."/>
            <person name="Mondo S."/>
            <person name="Pangilinan J."/>
            <person name="Riley R."/>
            <person name="Labutti K."/>
            <person name="Andreopoulos B."/>
            <person name="Lipzen A."/>
            <person name="Chen C."/>
            <person name="Yanf M."/>
            <person name="Daum C."/>
            <person name="Ng V."/>
            <person name="Clum A."/>
            <person name="Ohm R."/>
            <person name="Martin F."/>
            <person name="Silar P."/>
            <person name="Natvig D."/>
            <person name="Lalanne C."/>
            <person name="Gautier V."/>
            <person name="Ament-Velasquez S.L."/>
            <person name="Kruys A."/>
            <person name="Hutchinson M.I."/>
            <person name="Powell A.J."/>
            <person name="Barry K."/>
            <person name="Miller A.N."/>
            <person name="Grigoriev I.V."/>
            <person name="Debuchy R."/>
            <person name="Gladieux P."/>
            <person name="Thoren M.H."/>
            <person name="Johannesson H."/>
        </authorList>
    </citation>
    <scope>NUCLEOTIDE SEQUENCE</scope>
    <source>
        <strain evidence="12">CBS 508.74</strain>
    </source>
</reference>
<evidence type="ECO:0000256" key="9">
    <source>
        <dbReference type="ARBA" id="ARBA00023328"/>
    </source>
</evidence>
<feature type="region of interest" description="Disordered" evidence="11">
    <location>
        <begin position="1"/>
        <end position="63"/>
    </location>
</feature>
<keyword evidence="6" id="KW-0995">Kinetochore</keyword>
<comment type="subcellular location">
    <subcellularLocation>
        <location evidence="2">Chromosome</location>
        <location evidence="2">Centromere</location>
        <location evidence="2">Kinetochore</location>
    </subcellularLocation>
    <subcellularLocation>
        <location evidence="1">Nucleus</location>
    </subcellularLocation>
</comment>
<gene>
    <name evidence="12" type="ORF">N656DRAFT_843825</name>
</gene>
<keyword evidence="8" id="KW-0131">Cell cycle</keyword>
<evidence type="ECO:0000256" key="2">
    <source>
        <dbReference type="ARBA" id="ARBA00004629"/>
    </source>
</evidence>
<evidence type="ECO:0000256" key="1">
    <source>
        <dbReference type="ARBA" id="ARBA00004123"/>
    </source>
</evidence>
<dbReference type="GO" id="GO:0000444">
    <property type="term" value="C:MIS12/MIND type complex"/>
    <property type="evidence" value="ECO:0007669"/>
    <property type="project" value="InterPro"/>
</dbReference>
<evidence type="ECO:0000313" key="12">
    <source>
        <dbReference type="EMBL" id="KAK4114267.1"/>
    </source>
</evidence>
<name>A0AAN6TGX4_9PEZI</name>
<protein>
    <submittedName>
        <fullName evidence="12">Nnf1-domain-containing protein</fullName>
    </submittedName>
</protein>
<keyword evidence="3" id="KW-0158">Chromosome</keyword>
<dbReference type="AlphaFoldDB" id="A0AAN6TGX4"/>
<evidence type="ECO:0000256" key="8">
    <source>
        <dbReference type="ARBA" id="ARBA00023306"/>
    </source>
</evidence>
<dbReference type="GeneID" id="89943233"/>
<feature type="coiled-coil region" evidence="10">
    <location>
        <begin position="181"/>
        <end position="223"/>
    </location>
</feature>
<keyword evidence="7" id="KW-0539">Nucleus</keyword>
<dbReference type="RefSeq" id="XP_064671837.1">
    <property type="nucleotide sequence ID" value="XM_064819107.1"/>
</dbReference>
<evidence type="ECO:0000256" key="6">
    <source>
        <dbReference type="ARBA" id="ARBA00022838"/>
    </source>
</evidence>
<evidence type="ECO:0000313" key="13">
    <source>
        <dbReference type="Proteomes" id="UP001302812"/>
    </source>
</evidence>
<dbReference type="Proteomes" id="UP001302812">
    <property type="component" value="Unassembled WGS sequence"/>
</dbReference>
<keyword evidence="10" id="KW-0175">Coiled coil</keyword>
<dbReference type="GO" id="GO:0005634">
    <property type="term" value="C:nucleus"/>
    <property type="evidence" value="ECO:0007669"/>
    <property type="project" value="UniProtKB-SubCell"/>
</dbReference>
<keyword evidence="5" id="KW-0498">Mitosis</keyword>
<evidence type="ECO:0000256" key="11">
    <source>
        <dbReference type="SAM" id="MobiDB-lite"/>
    </source>
</evidence>
<proteinExistence type="predicted"/>
<reference evidence="12" key="1">
    <citation type="journal article" date="2023" name="Mol. Phylogenet. Evol.">
        <title>Genome-scale phylogeny and comparative genomics of the fungal order Sordariales.</title>
        <authorList>
            <person name="Hensen N."/>
            <person name="Bonometti L."/>
            <person name="Westerberg I."/>
            <person name="Brannstrom I.O."/>
            <person name="Guillou S."/>
            <person name="Cros-Aarteil S."/>
            <person name="Calhoun S."/>
            <person name="Haridas S."/>
            <person name="Kuo A."/>
            <person name="Mondo S."/>
            <person name="Pangilinan J."/>
            <person name="Riley R."/>
            <person name="LaButti K."/>
            <person name="Andreopoulos B."/>
            <person name="Lipzen A."/>
            <person name="Chen C."/>
            <person name="Yan M."/>
            <person name="Daum C."/>
            <person name="Ng V."/>
            <person name="Clum A."/>
            <person name="Steindorff A."/>
            <person name="Ohm R.A."/>
            <person name="Martin F."/>
            <person name="Silar P."/>
            <person name="Natvig D.O."/>
            <person name="Lalanne C."/>
            <person name="Gautier V."/>
            <person name="Ament-Velasquez S.L."/>
            <person name="Kruys A."/>
            <person name="Hutchinson M.I."/>
            <person name="Powell A.J."/>
            <person name="Barry K."/>
            <person name="Miller A.N."/>
            <person name="Grigoriev I.V."/>
            <person name="Debuchy R."/>
            <person name="Gladieux P."/>
            <person name="Hiltunen Thoren M."/>
            <person name="Johannesson H."/>
        </authorList>
    </citation>
    <scope>NUCLEOTIDE SEQUENCE</scope>
    <source>
        <strain evidence="12">CBS 508.74</strain>
    </source>
</reference>
<feature type="compositionally biased region" description="Low complexity" evidence="11">
    <location>
        <begin position="50"/>
        <end position="63"/>
    </location>
</feature>
<dbReference type="GO" id="GO:0007059">
    <property type="term" value="P:chromosome segregation"/>
    <property type="evidence" value="ECO:0007669"/>
    <property type="project" value="TreeGrafter"/>
</dbReference>
<dbReference type="GO" id="GO:0051301">
    <property type="term" value="P:cell division"/>
    <property type="evidence" value="ECO:0007669"/>
    <property type="project" value="UniProtKB-KW"/>
</dbReference>
<accession>A0AAN6TGX4</accession>
<dbReference type="EMBL" id="MU853337">
    <property type="protein sequence ID" value="KAK4114267.1"/>
    <property type="molecule type" value="Genomic_DNA"/>
</dbReference>